<proteinExistence type="predicted"/>
<dbReference type="EMBL" id="MT141568">
    <property type="protein sequence ID" value="QJA67291.1"/>
    <property type="molecule type" value="Genomic_DNA"/>
</dbReference>
<protein>
    <submittedName>
        <fullName evidence="1">Putative terminase</fullName>
    </submittedName>
</protein>
<dbReference type="InterPro" id="IPR027417">
    <property type="entry name" value="P-loop_NTPase"/>
</dbReference>
<organism evidence="1">
    <name type="scientific">viral metagenome</name>
    <dbReference type="NCBI Taxonomy" id="1070528"/>
    <lineage>
        <taxon>unclassified sequences</taxon>
        <taxon>metagenomes</taxon>
        <taxon>organismal metagenomes</taxon>
    </lineage>
</organism>
<dbReference type="AlphaFoldDB" id="A0A6M3JE62"/>
<reference evidence="1" key="1">
    <citation type="submission" date="2020-03" db="EMBL/GenBank/DDBJ databases">
        <title>The deep terrestrial virosphere.</title>
        <authorList>
            <person name="Holmfeldt K."/>
            <person name="Nilsson E."/>
            <person name="Simone D."/>
            <person name="Lopez-Fernandez M."/>
            <person name="Wu X."/>
            <person name="de Brujin I."/>
            <person name="Lundin D."/>
            <person name="Andersson A."/>
            <person name="Bertilsson S."/>
            <person name="Dopson M."/>
        </authorList>
    </citation>
    <scope>NUCLEOTIDE SEQUENCE</scope>
    <source>
        <strain evidence="1">MM415B00258</strain>
    </source>
</reference>
<sequence length="517" mass="58374">MTQSSLYTADLATKLMMAEQLLYIVDKEAQLRLIRPNYAQQLLFASWSHQMLLLKSRQLGISTGILALFFIEAQIIPGLVVAIVSHEDYATRRLLDKVDLFHKHLPEQMKSKMFHNSDNEKAFGNGSTIYIGTAGQRAFGRGDTIHRVLVSEEAHYSDAEKLLSGLREAVPMSGYIVRESTPLGDTGYFYNSVQECIEGKSDYKLVPFYWWYGQEYRIPRGSELVLEQDRGALEYTPKELELVLEKGLDEEQVRWKRWKIRSMRSEKVGSESLFPQEYIEDLESCWLGPADKVFSDVEDQLQSLSLRARDPIKTEGILEIWKEPEPGARYIFWVDPAGGESPTENDPHDGVVLKLGPWGLEHVASVCSRMEQKPFAYKVAEIGTKYNLALLVVERNGVGRGVLNYLVNDIGYRNLYPERAANGELTGKWGWNTDHWNKAGMVGNTLTALKSNSVTTYDKKLIRQLRALINKDGKIQAKKPAHDDRAMAFMGAITASPSHTGGVELASGDFVTFPGRR</sequence>
<dbReference type="Gene3D" id="3.30.420.240">
    <property type="match status" value="1"/>
</dbReference>
<gene>
    <name evidence="1" type="ORF">MM415B00258_0040</name>
</gene>
<dbReference type="Gene3D" id="3.40.50.300">
    <property type="entry name" value="P-loop containing nucleotide triphosphate hydrolases"/>
    <property type="match status" value="1"/>
</dbReference>
<name>A0A6M3JE62_9ZZZZ</name>
<accession>A0A6M3JE62</accession>
<evidence type="ECO:0000313" key="1">
    <source>
        <dbReference type="EMBL" id="QJA67291.1"/>
    </source>
</evidence>